<accession>A0A1Y2I793</accession>
<dbReference type="PANTHER" id="PTHR43712:SF2">
    <property type="entry name" value="O-METHYLTRANSFERASE CICE"/>
    <property type="match status" value="1"/>
</dbReference>
<sequence length="532" mass="58112">MTTLANLRSLHSTIGAALDDIERIYRTCNLDFPSLDTPFYDHQRAEPTAADNGSHPLKSNEGSKQEIEAEKLSRAPDVVNAVNLIVAACGQLATSVQLPFYVLAESVHLGHITAALSFLEASHTVDILREAGSQGMHVVELARKIEEVHLGKDATSATGARRLDPAKLSHILRLLATIHWMREVKPDVFANNRISSAIDSGKSSAELRDSPESKYQNTNGGAAFIGMSTDDVFRSITYLREWLLPSKDDRTDAATPFNLAFNTEEGYYSWLERPENAGRLARASCGMGVARIVEGGLSIADKSVYPWDTLPQNAVVVDVGGGIGSVSVRLAEPYPNLRLIVQDLQKTIALAPKARIWGSKHKELFDSGRVSYQVQDFFQPQPPTLNVPGVGAVQYPAAYIITRVLHNWPDAQCIEILKNLRAAAGPDTKLIIHEMILPLACEDPSAEDAARETGLSDVTSSLAPKDSPLLPNLGKATAGQYQFDLTMMTLMNSKERTLKEMCELTKTAGWRIVKAARVPPPVTWGWMVAVPN</sequence>
<keyword evidence="2 6" id="KW-0808">Transferase</keyword>
<protein>
    <submittedName>
        <fullName evidence="6">S-adenosyl-L-methionine-dependent methyltransferase</fullName>
    </submittedName>
</protein>
<dbReference type="Gene3D" id="1.10.10.10">
    <property type="entry name" value="Winged helix-like DNA-binding domain superfamily/Winged helix DNA-binding domain"/>
    <property type="match status" value="1"/>
</dbReference>
<evidence type="ECO:0000313" key="7">
    <source>
        <dbReference type="Proteomes" id="UP000193067"/>
    </source>
</evidence>
<dbReference type="Proteomes" id="UP000193067">
    <property type="component" value="Unassembled WGS sequence"/>
</dbReference>
<dbReference type="Gene3D" id="3.40.50.150">
    <property type="entry name" value="Vaccinia Virus protein VP39"/>
    <property type="match status" value="1"/>
</dbReference>
<dbReference type="SUPFAM" id="SSF53335">
    <property type="entry name" value="S-adenosyl-L-methionine-dependent methyltransferases"/>
    <property type="match status" value="1"/>
</dbReference>
<evidence type="ECO:0000256" key="1">
    <source>
        <dbReference type="ARBA" id="ARBA00022603"/>
    </source>
</evidence>
<dbReference type="InterPro" id="IPR016461">
    <property type="entry name" value="COMT-like"/>
</dbReference>
<reference evidence="6 7" key="1">
    <citation type="journal article" date="2015" name="Biotechnol. Biofuels">
        <title>Enhanced degradation of softwood versus hardwood by the white-rot fungus Pycnoporus coccineus.</title>
        <authorList>
            <person name="Couturier M."/>
            <person name="Navarro D."/>
            <person name="Chevret D."/>
            <person name="Henrissat B."/>
            <person name="Piumi F."/>
            <person name="Ruiz-Duenas F.J."/>
            <person name="Martinez A.T."/>
            <person name="Grigoriev I.V."/>
            <person name="Riley R."/>
            <person name="Lipzen A."/>
            <person name="Berrin J.G."/>
            <person name="Master E.R."/>
            <person name="Rosso M.N."/>
        </authorList>
    </citation>
    <scope>NUCLEOTIDE SEQUENCE [LARGE SCALE GENOMIC DNA]</scope>
    <source>
        <strain evidence="6 7">BRFM310</strain>
    </source>
</reference>
<dbReference type="InterPro" id="IPR001077">
    <property type="entry name" value="COMT_C"/>
</dbReference>
<dbReference type="GO" id="GO:0008171">
    <property type="term" value="F:O-methyltransferase activity"/>
    <property type="evidence" value="ECO:0007669"/>
    <property type="project" value="InterPro"/>
</dbReference>
<keyword evidence="3" id="KW-0949">S-adenosyl-L-methionine</keyword>
<evidence type="ECO:0000313" key="6">
    <source>
        <dbReference type="EMBL" id="OSC97017.1"/>
    </source>
</evidence>
<dbReference type="PANTHER" id="PTHR43712">
    <property type="entry name" value="PUTATIVE (AFU_ORTHOLOGUE AFUA_4G14580)-RELATED"/>
    <property type="match status" value="1"/>
</dbReference>
<keyword evidence="7" id="KW-1185">Reference proteome</keyword>
<dbReference type="GO" id="GO:0032259">
    <property type="term" value="P:methylation"/>
    <property type="evidence" value="ECO:0007669"/>
    <property type="project" value="UniProtKB-KW"/>
</dbReference>
<feature type="domain" description="O-methyltransferase C-terminal" evidence="5">
    <location>
        <begin position="310"/>
        <end position="445"/>
    </location>
</feature>
<dbReference type="PROSITE" id="PS51683">
    <property type="entry name" value="SAM_OMT_II"/>
    <property type="match status" value="1"/>
</dbReference>
<feature type="region of interest" description="Disordered" evidence="4">
    <location>
        <begin position="45"/>
        <end position="69"/>
    </location>
</feature>
<gene>
    <name evidence="6" type="ORF">PYCCODRAFT_1399452</name>
</gene>
<name>A0A1Y2I793_TRAC3</name>
<evidence type="ECO:0000259" key="5">
    <source>
        <dbReference type="Pfam" id="PF00891"/>
    </source>
</evidence>
<evidence type="ECO:0000256" key="2">
    <source>
        <dbReference type="ARBA" id="ARBA00022679"/>
    </source>
</evidence>
<dbReference type="InterPro" id="IPR029063">
    <property type="entry name" value="SAM-dependent_MTases_sf"/>
</dbReference>
<dbReference type="AlphaFoldDB" id="A0A1Y2I793"/>
<dbReference type="EMBL" id="KZ084159">
    <property type="protein sequence ID" value="OSC97017.1"/>
    <property type="molecule type" value="Genomic_DNA"/>
</dbReference>
<evidence type="ECO:0000256" key="4">
    <source>
        <dbReference type="SAM" id="MobiDB-lite"/>
    </source>
</evidence>
<evidence type="ECO:0000256" key="3">
    <source>
        <dbReference type="ARBA" id="ARBA00022691"/>
    </source>
</evidence>
<proteinExistence type="predicted"/>
<dbReference type="STRING" id="1353009.A0A1Y2I793"/>
<organism evidence="6 7">
    <name type="scientific">Trametes coccinea (strain BRFM310)</name>
    <name type="common">Pycnoporus coccineus</name>
    <dbReference type="NCBI Taxonomy" id="1353009"/>
    <lineage>
        <taxon>Eukaryota</taxon>
        <taxon>Fungi</taxon>
        <taxon>Dikarya</taxon>
        <taxon>Basidiomycota</taxon>
        <taxon>Agaricomycotina</taxon>
        <taxon>Agaricomycetes</taxon>
        <taxon>Polyporales</taxon>
        <taxon>Polyporaceae</taxon>
        <taxon>Trametes</taxon>
    </lineage>
</organism>
<keyword evidence="1 6" id="KW-0489">Methyltransferase</keyword>
<dbReference type="Pfam" id="PF00891">
    <property type="entry name" value="Methyltransf_2"/>
    <property type="match status" value="1"/>
</dbReference>
<dbReference type="OrthoDB" id="2410195at2759"/>
<dbReference type="InterPro" id="IPR036388">
    <property type="entry name" value="WH-like_DNA-bd_sf"/>
</dbReference>